<dbReference type="PIRSF" id="PIRSF029347">
    <property type="entry name" value="RecF"/>
    <property type="match status" value="1"/>
</dbReference>
<dbReference type="InterPro" id="IPR014555">
    <property type="entry name" value="RecF-like"/>
</dbReference>
<keyword evidence="4" id="KW-1185">Reference proteome</keyword>
<dbReference type="PANTHER" id="PTHR43581:SF2">
    <property type="entry name" value="EXCINUCLEASE ATPASE SUBUNIT"/>
    <property type="match status" value="1"/>
</dbReference>
<reference evidence="3" key="1">
    <citation type="submission" date="2023-05" db="EMBL/GenBank/DDBJ databases">
        <title>Anaerotaeda fermentans gen. nov., sp. nov., a novel anaerobic planctomycete of the new family within the order Sedimentisphaerales isolated from Taman Peninsula, Russia.</title>
        <authorList>
            <person name="Khomyakova M.A."/>
            <person name="Merkel A.Y."/>
            <person name="Slobodkin A.I."/>
        </authorList>
    </citation>
    <scope>NUCLEOTIDE SEQUENCE</scope>
    <source>
        <strain evidence="3">M17dextr</strain>
    </source>
</reference>
<dbReference type="GO" id="GO:0005524">
    <property type="term" value="F:ATP binding"/>
    <property type="evidence" value="ECO:0007669"/>
    <property type="project" value="InterPro"/>
</dbReference>
<dbReference type="Pfam" id="PF13304">
    <property type="entry name" value="AAA_21"/>
    <property type="match status" value="1"/>
</dbReference>
<dbReference type="InterPro" id="IPR003959">
    <property type="entry name" value="ATPase_AAA_core"/>
</dbReference>
<name>A0AAW6TWZ5_9BACT</name>
<accession>A0AAW6TWZ5</accession>
<dbReference type="InterPro" id="IPR027417">
    <property type="entry name" value="P-loop_NTPase"/>
</dbReference>
<dbReference type="InterPro" id="IPR051396">
    <property type="entry name" value="Bact_Antivir_Def_Nuclease"/>
</dbReference>
<gene>
    <name evidence="3" type="ORF">QJ522_14020</name>
</gene>
<proteinExistence type="predicted"/>
<dbReference type="EMBL" id="JASCXX010000017">
    <property type="protein sequence ID" value="MDI6450172.1"/>
    <property type="molecule type" value="Genomic_DNA"/>
</dbReference>
<dbReference type="InterPro" id="IPR041685">
    <property type="entry name" value="AAA_GajA/Old/RecF-like"/>
</dbReference>
<dbReference type="Gene3D" id="3.40.50.300">
    <property type="entry name" value="P-loop containing nucleotide triphosphate hydrolases"/>
    <property type="match status" value="2"/>
</dbReference>
<organism evidence="3 4">
    <name type="scientific">Anaerobaca lacustris</name>
    <dbReference type="NCBI Taxonomy" id="3044600"/>
    <lineage>
        <taxon>Bacteria</taxon>
        <taxon>Pseudomonadati</taxon>
        <taxon>Planctomycetota</taxon>
        <taxon>Phycisphaerae</taxon>
        <taxon>Sedimentisphaerales</taxon>
        <taxon>Anaerobacaceae</taxon>
        <taxon>Anaerobaca</taxon>
    </lineage>
</organism>
<evidence type="ECO:0000313" key="3">
    <source>
        <dbReference type="EMBL" id="MDI6450172.1"/>
    </source>
</evidence>
<feature type="domain" description="ATPase AAA-type core" evidence="2">
    <location>
        <begin position="230"/>
        <end position="352"/>
    </location>
</feature>
<evidence type="ECO:0000259" key="2">
    <source>
        <dbReference type="Pfam" id="PF13304"/>
    </source>
</evidence>
<dbReference type="Pfam" id="PF13175">
    <property type="entry name" value="AAA_15"/>
    <property type="match status" value="1"/>
</dbReference>
<evidence type="ECO:0000259" key="1">
    <source>
        <dbReference type="Pfam" id="PF13175"/>
    </source>
</evidence>
<sequence length="400" mass="44781">MLKRFRVNNFRSLLNVEFRPVGVNVLIGPNNAGKTNLCSALRFLGLSASLSLEDAIRASVGETWNIRNVYTPDKNIEIELECSLPYKGDTIDFEYSLSLAVRTAPSGYGHALSVWKETLRVTGVGFVQTPLLENSRGEVRSASEGWSGKPGLHPEGFALSHFTERLSIGTTAICQQHPASDGLARLFREYLHNWSYYAFSPYSLRSPVVVRESPVLSSDGKNLTRTYFSLHNEKPRTEKKLIEIIKTLEPRLDLFTYTSPDPDSVYLFMEDQKGNRFGVQSISDGTLRFMAMAYLILTGEDANHDSPPGLTIIEEPENGLYVGHLKPLFEKLTGPGRKDQFIFTTHSPYFIDLFDSCLDGVHLVKPGVPSSEIKKPDPEKTGKLLDEMPLGEMHFREMLG</sequence>
<protein>
    <submittedName>
        <fullName evidence="3">AAA family ATPase</fullName>
    </submittedName>
</protein>
<dbReference type="Proteomes" id="UP001431776">
    <property type="component" value="Unassembled WGS sequence"/>
</dbReference>
<dbReference type="AlphaFoldDB" id="A0AAW6TWZ5"/>
<dbReference type="RefSeq" id="WP_349245581.1">
    <property type="nucleotide sequence ID" value="NZ_JASCXX010000017.1"/>
</dbReference>
<dbReference type="PANTHER" id="PTHR43581">
    <property type="entry name" value="ATP/GTP PHOSPHATASE"/>
    <property type="match status" value="1"/>
</dbReference>
<feature type="domain" description="Endonuclease GajA/Old nuclease/RecF-like AAA" evidence="1">
    <location>
        <begin position="1"/>
        <end position="80"/>
    </location>
</feature>
<comment type="caution">
    <text evidence="3">The sequence shown here is derived from an EMBL/GenBank/DDBJ whole genome shotgun (WGS) entry which is preliminary data.</text>
</comment>
<evidence type="ECO:0000313" key="4">
    <source>
        <dbReference type="Proteomes" id="UP001431776"/>
    </source>
</evidence>
<dbReference type="GO" id="GO:0016887">
    <property type="term" value="F:ATP hydrolysis activity"/>
    <property type="evidence" value="ECO:0007669"/>
    <property type="project" value="InterPro"/>
</dbReference>
<dbReference type="SUPFAM" id="SSF52540">
    <property type="entry name" value="P-loop containing nucleoside triphosphate hydrolases"/>
    <property type="match status" value="1"/>
</dbReference>